<evidence type="ECO:0000313" key="3">
    <source>
        <dbReference type="Proteomes" id="UP000031433"/>
    </source>
</evidence>
<evidence type="ECO:0008006" key="4">
    <source>
        <dbReference type="Google" id="ProtNLM"/>
    </source>
</evidence>
<dbReference type="SUPFAM" id="SSF56935">
    <property type="entry name" value="Porins"/>
    <property type="match status" value="1"/>
</dbReference>
<dbReference type="RefSeq" id="WP_039647185.1">
    <property type="nucleotide sequence ID" value="NZ_JXBL01000001.1"/>
</dbReference>
<gene>
    <name evidence="2" type="ORF">SE37_13550</name>
</gene>
<accession>A0A0C1QRQ7</accession>
<proteinExistence type="predicted"/>
<sequence length="440" mass="47554">MKKKIFAVAAAGAMTAATAVPALALENEFHGMFRVFGTISNYGSTNASGSTIAGVLTPDLSSDAPTRGYMEQRARLMYIAKANDDLKLVTHFEIDSRWGDNAYNSNNTTRNNGGAIGADQTNLETKNVYLDFNIPSTPLNFKVGIQPWVDSYGGILVNADMAGALATAKYAGFTNSLGWFRFNEDAGSLPGKATRDFMILDTKYNLSKDIRIGGSYYLLTDDRAASDNTYTHMIGVNADMKFDPVTVGAFGMYQFGDTPSTVNSDLSAFLVGTTAKAKVGIGTVKLAALYVSGEQNANTDSSAFQPINSESSFYAADMQIMLRNKWNVNNDRSLVQNISNFYGAFVGYDANITDKLFANVNAGFGFAAQTAGKGTAAEPDSSYRGTELNAEVGYKLFDNMTVMAQGAYFILGDFYQKTKGGVDNNLDDPYQARLMVNYAF</sequence>
<name>A0A0C1QRQ7_9BACT</name>
<protein>
    <recommendedName>
        <fullName evidence="4">Porin</fullName>
    </recommendedName>
</protein>
<keyword evidence="3" id="KW-1185">Reference proteome</keyword>
<feature type="chain" id="PRO_5002151385" description="Porin" evidence="1">
    <location>
        <begin position="25"/>
        <end position="440"/>
    </location>
</feature>
<feature type="signal peptide" evidence="1">
    <location>
        <begin position="1"/>
        <end position="24"/>
    </location>
</feature>
<evidence type="ECO:0000256" key="1">
    <source>
        <dbReference type="SAM" id="SignalP"/>
    </source>
</evidence>
<comment type="caution">
    <text evidence="2">The sequence shown here is derived from an EMBL/GenBank/DDBJ whole genome shotgun (WGS) entry which is preliminary data.</text>
</comment>
<organism evidence="2 3">
    <name type="scientific">Geobacter soli</name>
    <dbReference type="NCBI Taxonomy" id="1510391"/>
    <lineage>
        <taxon>Bacteria</taxon>
        <taxon>Pseudomonadati</taxon>
        <taxon>Thermodesulfobacteriota</taxon>
        <taxon>Desulfuromonadia</taxon>
        <taxon>Geobacterales</taxon>
        <taxon>Geobacteraceae</taxon>
        <taxon>Geobacter</taxon>
    </lineage>
</organism>
<reference evidence="2 3" key="1">
    <citation type="submission" date="2015-01" db="EMBL/GenBank/DDBJ databases">
        <title>Genome sequence of the anaerobic bacterium Geobacter soli GSS01, a dissimilatory Fe(III) reducer from soil.</title>
        <authorList>
            <person name="Yang G."/>
            <person name="Zhou S."/>
        </authorList>
    </citation>
    <scope>NUCLEOTIDE SEQUENCE [LARGE SCALE GENOMIC DNA]</scope>
    <source>
        <strain evidence="2 3">GSS01</strain>
    </source>
</reference>
<dbReference type="AlphaFoldDB" id="A0A0C1QRQ7"/>
<keyword evidence="1" id="KW-0732">Signal</keyword>
<evidence type="ECO:0000313" key="2">
    <source>
        <dbReference type="EMBL" id="KIE43582.1"/>
    </source>
</evidence>
<dbReference type="EMBL" id="JXBL01000001">
    <property type="protein sequence ID" value="KIE43582.1"/>
    <property type="molecule type" value="Genomic_DNA"/>
</dbReference>
<dbReference type="Proteomes" id="UP000031433">
    <property type="component" value="Unassembled WGS sequence"/>
</dbReference>